<reference evidence="3 4" key="2">
    <citation type="journal article" date="2017" name="Front. Microbiol.">
        <title>Genomics Reveals a Unique Clone of Burkholderia cenocepacia Harboring an Actively Excising Novel Genomic Island.</title>
        <authorList>
            <person name="Patil P.P."/>
            <person name="Mali S."/>
            <person name="Midha S."/>
            <person name="Gautam V."/>
            <person name="Dash L."/>
            <person name="Kumar S."/>
            <person name="Shastri J."/>
            <person name="Singhal L."/>
            <person name="Patil P.B."/>
        </authorList>
    </citation>
    <scope>NUCLEOTIDE SEQUENCE [LARGE SCALE GENOMIC DNA]</scope>
    <source>
        <strain evidence="3 4">BC-19</strain>
    </source>
</reference>
<evidence type="ECO:0000313" key="4">
    <source>
        <dbReference type="Proteomes" id="UP000191686"/>
    </source>
</evidence>
<name>A0ABD4UTK6_9BURK</name>
<dbReference type="PROSITE" id="PS51502">
    <property type="entry name" value="S_R_A_B_BARREL"/>
    <property type="match status" value="1"/>
</dbReference>
<sequence length="118" mass="13392">MIKHIVMWDIRGDNADEKLANCLRVKKLFEDMTGEIPGMRTIEVGIDISRIDYACDVVLYSEFDSKEALEGYSSHPAHLRVRQQLSDVRTARHQVDYLSESKTQARHPALTAGQESST</sequence>
<reference evidence="3 4" key="1">
    <citation type="journal article" date="2017" name="Front. Microbiol.">
        <title>Genomics reveals a unique clone of Burkholderia cenocepacia harbouring an actively excising novel genomic island.</title>
        <authorList>
            <person name="Patil P."/>
            <person name="Mali S."/>
            <person name="Midha S."/>
            <person name="Gautam V."/>
            <person name="Dash L."/>
            <person name="Kumar S."/>
            <person name="Shastri J."/>
            <person name="Singhal L."/>
            <person name="Patil P.B."/>
        </authorList>
    </citation>
    <scope>NUCLEOTIDE SEQUENCE [LARGE SCALE GENOMIC DNA]</scope>
    <source>
        <strain evidence="3 4">BC-19</strain>
    </source>
</reference>
<protein>
    <submittedName>
        <fullName evidence="3">Dabb family protein</fullName>
    </submittedName>
</protein>
<comment type="caution">
    <text evidence="3">The sequence shown here is derived from an EMBL/GenBank/DDBJ whole genome shotgun (WGS) entry which is preliminary data.</text>
</comment>
<evidence type="ECO:0000259" key="2">
    <source>
        <dbReference type="PROSITE" id="PS51502"/>
    </source>
</evidence>
<dbReference type="PANTHER" id="PTHR37832:SF1">
    <property type="entry name" value="STRESS-RESPONSE A_B BARREL DOMAIN-CONTAINING PROTEIN"/>
    <property type="match status" value="1"/>
</dbReference>
<gene>
    <name evidence="3" type="ORF">UE95_039805</name>
</gene>
<dbReference type="PANTHER" id="PTHR37832">
    <property type="entry name" value="BLL2683 PROTEIN"/>
    <property type="match status" value="1"/>
</dbReference>
<dbReference type="RefSeq" id="WP_080324432.1">
    <property type="nucleotide sequence ID" value="NZ_JYMX02000072.1"/>
</dbReference>
<organism evidence="3 4">
    <name type="scientific">Burkholderia cenocepacia</name>
    <dbReference type="NCBI Taxonomy" id="95486"/>
    <lineage>
        <taxon>Bacteria</taxon>
        <taxon>Pseudomonadati</taxon>
        <taxon>Pseudomonadota</taxon>
        <taxon>Betaproteobacteria</taxon>
        <taxon>Burkholderiales</taxon>
        <taxon>Burkholderiaceae</taxon>
        <taxon>Burkholderia</taxon>
        <taxon>Burkholderia cepacia complex</taxon>
    </lineage>
</organism>
<dbReference type="AlphaFoldDB" id="A0ABD4UTK6"/>
<dbReference type="InterPro" id="IPR013097">
    <property type="entry name" value="Dabb"/>
</dbReference>
<accession>A0ABD4UTK6</accession>
<evidence type="ECO:0000256" key="1">
    <source>
        <dbReference type="SAM" id="MobiDB-lite"/>
    </source>
</evidence>
<dbReference type="SUPFAM" id="SSF54909">
    <property type="entry name" value="Dimeric alpha+beta barrel"/>
    <property type="match status" value="1"/>
</dbReference>
<dbReference type="SMART" id="SM00886">
    <property type="entry name" value="Dabb"/>
    <property type="match status" value="1"/>
</dbReference>
<dbReference type="Gene3D" id="3.30.70.100">
    <property type="match status" value="1"/>
</dbReference>
<dbReference type="Pfam" id="PF07876">
    <property type="entry name" value="Dabb"/>
    <property type="match status" value="1"/>
</dbReference>
<evidence type="ECO:0000313" key="3">
    <source>
        <dbReference type="EMBL" id="MCW3717434.1"/>
    </source>
</evidence>
<dbReference type="EMBL" id="JYMX02000072">
    <property type="protein sequence ID" value="MCW3717434.1"/>
    <property type="molecule type" value="Genomic_DNA"/>
</dbReference>
<proteinExistence type="predicted"/>
<dbReference type="Proteomes" id="UP000191686">
    <property type="component" value="Unassembled WGS sequence"/>
</dbReference>
<feature type="domain" description="Stress-response A/B barrel" evidence="2">
    <location>
        <begin position="2"/>
        <end position="97"/>
    </location>
</feature>
<dbReference type="InterPro" id="IPR011008">
    <property type="entry name" value="Dimeric_a/b-barrel"/>
</dbReference>
<feature type="region of interest" description="Disordered" evidence="1">
    <location>
        <begin position="97"/>
        <end position="118"/>
    </location>
</feature>